<protein>
    <submittedName>
        <fullName evidence="1">Uncharacterized protein</fullName>
    </submittedName>
</protein>
<proteinExistence type="predicted"/>
<name>A0A382IJY1_9ZZZZ</name>
<reference evidence="1" key="1">
    <citation type="submission" date="2018-05" db="EMBL/GenBank/DDBJ databases">
        <authorList>
            <person name="Lanie J.A."/>
            <person name="Ng W.-L."/>
            <person name="Kazmierczak K.M."/>
            <person name="Andrzejewski T.M."/>
            <person name="Davidsen T.M."/>
            <person name="Wayne K.J."/>
            <person name="Tettelin H."/>
            <person name="Glass J.I."/>
            <person name="Rusch D."/>
            <person name="Podicherti R."/>
            <person name="Tsui H.-C.T."/>
            <person name="Winkler M.E."/>
        </authorList>
    </citation>
    <scope>NUCLEOTIDE SEQUENCE</scope>
</reference>
<dbReference type="EMBL" id="UINC01067654">
    <property type="protein sequence ID" value="SVB99527.1"/>
    <property type="molecule type" value="Genomic_DNA"/>
</dbReference>
<gene>
    <name evidence="1" type="ORF">METZ01_LOCUS252381</name>
</gene>
<evidence type="ECO:0000313" key="1">
    <source>
        <dbReference type="EMBL" id="SVB99527.1"/>
    </source>
</evidence>
<accession>A0A382IJY1</accession>
<dbReference type="AlphaFoldDB" id="A0A382IJY1"/>
<organism evidence="1">
    <name type="scientific">marine metagenome</name>
    <dbReference type="NCBI Taxonomy" id="408172"/>
    <lineage>
        <taxon>unclassified sequences</taxon>
        <taxon>metagenomes</taxon>
        <taxon>ecological metagenomes</taxon>
    </lineage>
</organism>
<sequence>MLHGREMTVLDSEVLETQQMFEELVLQAIRKGNLSSNKVVGILNAEIEGNVSDPRYIPVMDNALGMILAAHTRLAERSLLENIDKEQKLMLKRGEASFAGASIGVLAELDYFAWASFSPIGRRNTNVRVTVADAKTGVVRSMSSKTLKLPIELMLSEHTNTEEFHGWKEQWEDSSELLEFSRNTFWIGAGLLTAGVIAAPCEEKNYKDDRKYDNFIECNRQEAGRLYSTTMFVGFLSFAVGGITMLVEESNLTRLEQKRKSNKFPAISLWHHNGRTDVQLVYHF</sequence>